<name>A0AAE0C8K2_9CHLO</name>
<evidence type="ECO:0000313" key="2">
    <source>
        <dbReference type="EMBL" id="KAK3250397.1"/>
    </source>
</evidence>
<gene>
    <name evidence="2" type="ORF">CYMTET_40227</name>
</gene>
<dbReference type="GO" id="GO:0003677">
    <property type="term" value="F:DNA binding"/>
    <property type="evidence" value="ECO:0007669"/>
    <property type="project" value="InterPro"/>
</dbReference>
<reference evidence="2 3" key="1">
    <citation type="journal article" date="2015" name="Genome Biol. Evol.">
        <title>Comparative Genomics of a Bacterivorous Green Alga Reveals Evolutionary Causalities and Consequences of Phago-Mixotrophic Mode of Nutrition.</title>
        <authorList>
            <person name="Burns J.A."/>
            <person name="Paasch A."/>
            <person name="Narechania A."/>
            <person name="Kim E."/>
        </authorList>
    </citation>
    <scope>NUCLEOTIDE SEQUENCE [LARGE SCALE GENOMIC DNA]</scope>
    <source>
        <strain evidence="2 3">PLY_AMNH</strain>
    </source>
</reference>
<dbReference type="Proteomes" id="UP001190700">
    <property type="component" value="Unassembled WGS sequence"/>
</dbReference>
<dbReference type="SUPFAM" id="SSF56349">
    <property type="entry name" value="DNA breaking-rejoining enzymes"/>
    <property type="match status" value="1"/>
</dbReference>
<organism evidence="2 3">
    <name type="scientific">Cymbomonas tetramitiformis</name>
    <dbReference type="NCBI Taxonomy" id="36881"/>
    <lineage>
        <taxon>Eukaryota</taxon>
        <taxon>Viridiplantae</taxon>
        <taxon>Chlorophyta</taxon>
        <taxon>Pyramimonadophyceae</taxon>
        <taxon>Pyramimonadales</taxon>
        <taxon>Pyramimonadaceae</taxon>
        <taxon>Cymbomonas</taxon>
    </lineage>
</organism>
<comment type="caution">
    <text evidence="2">The sequence shown here is derived from an EMBL/GenBank/DDBJ whole genome shotgun (WGS) entry which is preliminary data.</text>
</comment>
<dbReference type="InterPro" id="IPR011010">
    <property type="entry name" value="DNA_brk_join_enz"/>
</dbReference>
<keyword evidence="1" id="KW-0233">DNA recombination</keyword>
<sequence>MMRNEQLQARITPNHASPLFSCSTDQVLIILNREANVAISQNDWITLFLILRIKSTILMDFYALKRPTELGATRVEGIIRFLDNSGFLFNYQWGKTLGSGDEHVFGIRRLGDKSKCPISALEDYGKAAKMLGMDLSHGFLFRPVRSGVIENAPISRKQMNTDLKFWLQKACLFRGETFFSIRTAGAIEMFLEGSDLQKVMGQAYWKTERIARHYMKIWQVLGLSASGQVQKVSARDYIELNAAQSFVRVFV</sequence>
<evidence type="ECO:0000256" key="1">
    <source>
        <dbReference type="ARBA" id="ARBA00023172"/>
    </source>
</evidence>
<dbReference type="InterPro" id="IPR013762">
    <property type="entry name" value="Integrase-like_cat_sf"/>
</dbReference>
<dbReference type="AlphaFoldDB" id="A0AAE0C8K2"/>
<dbReference type="EMBL" id="LGRX02026736">
    <property type="protein sequence ID" value="KAK3250397.1"/>
    <property type="molecule type" value="Genomic_DNA"/>
</dbReference>
<protein>
    <submittedName>
        <fullName evidence="2">Uncharacterized protein</fullName>
    </submittedName>
</protein>
<proteinExistence type="predicted"/>
<dbReference type="GO" id="GO:0015074">
    <property type="term" value="P:DNA integration"/>
    <property type="evidence" value="ECO:0007669"/>
    <property type="project" value="InterPro"/>
</dbReference>
<accession>A0AAE0C8K2</accession>
<dbReference type="Gene3D" id="1.10.443.10">
    <property type="entry name" value="Intergrase catalytic core"/>
    <property type="match status" value="1"/>
</dbReference>
<evidence type="ECO:0000313" key="3">
    <source>
        <dbReference type="Proteomes" id="UP001190700"/>
    </source>
</evidence>
<keyword evidence="3" id="KW-1185">Reference proteome</keyword>
<dbReference type="GO" id="GO:0006310">
    <property type="term" value="P:DNA recombination"/>
    <property type="evidence" value="ECO:0007669"/>
    <property type="project" value="UniProtKB-KW"/>
</dbReference>